<feature type="transmembrane region" description="Helical" evidence="10">
    <location>
        <begin position="17"/>
        <end position="37"/>
    </location>
</feature>
<comment type="similarity">
    <text evidence="2 8">Belongs to the MLO family.</text>
</comment>
<protein>
    <recommendedName>
        <fullName evidence="8">MLO-like protein</fullName>
    </recommendedName>
</protein>
<keyword evidence="5 8" id="KW-1133">Transmembrane helix</keyword>
<feature type="transmembrane region" description="Helical" evidence="10">
    <location>
        <begin position="183"/>
        <end position="204"/>
    </location>
</feature>
<evidence type="ECO:0000256" key="7">
    <source>
        <dbReference type="ARBA" id="ARBA00023265"/>
    </source>
</evidence>
<feature type="transmembrane region" description="Helical" evidence="10">
    <location>
        <begin position="519"/>
        <end position="539"/>
    </location>
</feature>
<dbReference type="GO" id="GO:0016020">
    <property type="term" value="C:membrane"/>
    <property type="evidence" value="ECO:0007669"/>
    <property type="project" value="UniProtKB-SubCell"/>
</dbReference>
<sequence>MAGDGENETSLEDTPTYAVAIAAAAFIASSLALERLIHKFKKYLKSKNQKPLRKVLDKLTEELMLLGFISLLLTVLQNPITKICVSDAFASHMLPCERHELAASDANAPAADTTAHRRLLDLFEMDAYDSRRMLSGGGSTYCKDKASSNSSDILLTVLLGFARSHQLTESFNFRDYVIRSMEVDFRSVIGISWWLWAFVILFLLFNVYGWYTYFWAAFIPTLIILVIGAKQQHIISTLALQAKRHALEVIDRQKDDPEKQAMTCKDMAEAVIPSNELFWFERPKVLLKLIHFVIFQNSFELAVFFWLWATFGWNSCILGNHTLLIVRLVVGLLTQLLASYSTLPIYALVTQMGTHMKTTVFSPDVANGLQVWKARAKKHQRATKTATIASSAQTNGISGADGNGSIPEEPSTVVTGSEGSRHIEMSNTPAGPETQSMESDDTQKKFQRLYGLKKSTDGKRRLTRCIWAQATLQIIKAGLIAYAFSQHDRVAQSTAAACAFAMVAIVSGYLGLERGSLNLLKAYILCMAIAATLAAYPLYRQGCKGTGWSIYQRTAGDKHFASLKQLEGVQDVLSKGFPCKLTPLLQSPQYKGFHIADGTLYTEDPISFLTILIE</sequence>
<feature type="compositionally biased region" description="Polar residues" evidence="9">
    <location>
        <begin position="425"/>
        <end position="437"/>
    </location>
</feature>
<feature type="region of interest" description="Disordered" evidence="9">
    <location>
        <begin position="383"/>
        <end position="439"/>
    </location>
</feature>
<gene>
    <name evidence="8" type="primary">MLO</name>
    <name evidence="11" type="ORF">AXG93_1024s1130</name>
</gene>
<comment type="domain">
    <text evidence="8">The C-terminus contains a calmodulin-binding domain, which binds calmodulin in a calcium-dependent fashion.</text>
</comment>
<dbReference type="PANTHER" id="PTHR31942:SF52">
    <property type="entry name" value="MLO-LIKE PROTEIN 1"/>
    <property type="match status" value="1"/>
</dbReference>
<feature type="transmembrane region" description="Helical" evidence="10">
    <location>
        <begin position="490"/>
        <end position="512"/>
    </location>
</feature>
<organism evidence="11 12">
    <name type="scientific">Marchantia polymorpha subsp. ruderalis</name>
    <dbReference type="NCBI Taxonomy" id="1480154"/>
    <lineage>
        <taxon>Eukaryota</taxon>
        <taxon>Viridiplantae</taxon>
        <taxon>Streptophyta</taxon>
        <taxon>Embryophyta</taxon>
        <taxon>Marchantiophyta</taxon>
        <taxon>Marchantiopsida</taxon>
        <taxon>Marchantiidae</taxon>
        <taxon>Marchantiales</taxon>
        <taxon>Marchantiaceae</taxon>
        <taxon>Marchantia</taxon>
    </lineage>
</organism>
<evidence type="ECO:0000256" key="4">
    <source>
        <dbReference type="ARBA" id="ARBA00022821"/>
    </source>
</evidence>
<accession>A0A176VQU9</accession>
<evidence type="ECO:0000256" key="6">
    <source>
        <dbReference type="ARBA" id="ARBA00023136"/>
    </source>
</evidence>
<evidence type="ECO:0000256" key="1">
    <source>
        <dbReference type="ARBA" id="ARBA00004141"/>
    </source>
</evidence>
<evidence type="ECO:0000256" key="9">
    <source>
        <dbReference type="SAM" id="MobiDB-lite"/>
    </source>
</evidence>
<keyword evidence="4 8" id="KW-0611">Plant defense</keyword>
<feature type="transmembrane region" description="Helical" evidence="10">
    <location>
        <begin position="210"/>
        <end position="229"/>
    </location>
</feature>
<keyword evidence="8" id="KW-0112">Calmodulin-binding</keyword>
<evidence type="ECO:0000256" key="2">
    <source>
        <dbReference type="ARBA" id="ARBA00006574"/>
    </source>
</evidence>
<feature type="transmembrane region" description="Helical" evidence="10">
    <location>
        <begin position="462"/>
        <end position="484"/>
    </location>
</feature>
<evidence type="ECO:0000256" key="8">
    <source>
        <dbReference type="RuleBase" id="RU280816"/>
    </source>
</evidence>
<evidence type="ECO:0000313" key="11">
    <source>
        <dbReference type="EMBL" id="OAE22345.1"/>
    </source>
</evidence>
<dbReference type="AlphaFoldDB" id="A0A176VQU9"/>
<keyword evidence="7 8" id="KW-0568">Pathogenesis-related protein</keyword>
<dbReference type="InterPro" id="IPR004326">
    <property type="entry name" value="Mlo"/>
</dbReference>
<comment type="caution">
    <text evidence="11">The sequence shown here is derived from an EMBL/GenBank/DDBJ whole genome shotgun (WGS) entry which is preliminary data.</text>
</comment>
<comment type="function">
    <text evidence="8">May be involved in modulation of pathogen defense and leaf cell death.</text>
</comment>
<dbReference type="PANTHER" id="PTHR31942">
    <property type="entry name" value="MLO-LIKE PROTEIN 1"/>
    <property type="match status" value="1"/>
</dbReference>
<dbReference type="GO" id="GO:0006952">
    <property type="term" value="P:defense response"/>
    <property type="evidence" value="ECO:0007669"/>
    <property type="project" value="UniProtKB-KW"/>
</dbReference>
<evidence type="ECO:0000256" key="10">
    <source>
        <dbReference type="SAM" id="Phobius"/>
    </source>
</evidence>
<dbReference type="GO" id="GO:0005516">
    <property type="term" value="F:calmodulin binding"/>
    <property type="evidence" value="ECO:0007669"/>
    <property type="project" value="UniProtKB-KW"/>
</dbReference>
<dbReference type="Proteomes" id="UP000077202">
    <property type="component" value="Unassembled WGS sequence"/>
</dbReference>
<proteinExistence type="inferred from homology"/>
<feature type="transmembrane region" description="Helical" evidence="10">
    <location>
        <begin position="285"/>
        <end position="308"/>
    </location>
</feature>
<keyword evidence="6 8" id="KW-0472">Membrane</keyword>
<reference evidence="11" key="1">
    <citation type="submission" date="2016-03" db="EMBL/GenBank/DDBJ databases">
        <title>Mechanisms controlling the formation of the plant cell surface in tip-growing cells are functionally conserved among land plants.</title>
        <authorList>
            <person name="Honkanen S."/>
            <person name="Jones V.A."/>
            <person name="Morieri G."/>
            <person name="Champion C."/>
            <person name="Hetherington A.J."/>
            <person name="Kelly S."/>
            <person name="Saint-Marcoux D."/>
            <person name="Proust H."/>
            <person name="Prescott H."/>
            <person name="Dolan L."/>
        </authorList>
    </citation>
    <scope>NUCLEOTIDE SEQUENCE [LARGE SCALE GENOMIC DNA]</scope>
    <source>
        <tissue evidence="11">Whole gametophyte</tissue>
    </source>
</reference>
<dbReference type="Pfam" id="PF03094">
    <property type="entry name" value="Mlo"/>
    <property type="match status" value="2"/>
</dbReference>
<dbReference type="EMBL" id="LVLJ01003216">
    <property type="protein sequence ID" value="OAE22345.1"/>
    <property type="molecule type" value="Genomic_DNA"/>
</dbReference>
<keyword evidence="3 8" id="KW-0812">Transmembrane</keyword>
<name>A0A176VQU9_MARPO</name>
<feature type="transmembrane region" description="Helical" evidence="10">
    <location>
        <begin position="328"/>
        <end position="349"/>
    </location>
</feature>
<comment type="subcellular location">
    <subcellularLocation>
        <location evidence="1 8">Membrane</location>
        <topology evidence="1 8">Multi-pass membrane protein</topology>
    </subcellularLocation>
</comment>
<evidence type="ECO:0000313" key="12">
    <source>
        <dbReference type="Proteomes" id="UP000077202"/>
    </source>
</evidence>
<keyword evidence="12" id="KW-1185">Reference proteome</keyword>
<evidence type="ECO:0000256" key="3">
    <source>
        <dbReference type="ARBA" id="ARBA00022692"/>
    </source>
</evidence>
<feature type="compositionally biased region" description="Polar residues" evidence="9">
    <location>
        <begin position="383"/>
        <end position="397"/>
    </location>
</feature>
<evidence type="ECO:0000256" key="5">
    <source>
        <dbReference type="ARBA" id="ARBA00022989"/>
    </source>
</evidence>